<keyword evidence="2" id="KW-1185">Reference proteome</keyword>
<dbReference type="EMBL" id="CM037618">
    <property type="protein sequence ID" value="KAH7999192.1"/>
    <property type="molecule type" value="Genomic_DNA"/>
</dbReference>
<accession>A0ACB8F2B4</accession>
<dbReference type="Proteomes" id="UP000827872">
    <property type="component" value="Linkage Group LG05"/>
</dbReference>
<organism evidence="1 2">
    <name type="scientific">Sphaerodactylus townsendi</name>
    <dbReference type="NCBI Taxonomy" id="933632"/>
    <lineage>
        <taxon>Eukaryota</taxon>
        <taxon>Metazoa</taxon>
        <taxon>Chordata</taxon>
        <taxon>Craniata</taxon>
        <taxon>Vertebrata</taxon>
        <taxon>Euteleostomi</taxon>
        <taxon>Lepidosauria</taxon>
        <taxon>Squamata</taxon>
        <taxon>Bifurcata</taxon>
        <taxon>Gekkota</taxon>
        <taxon>Sphaerodactylidae</taxon>
        <taxon>Sphaerodactylus</taxon>
    </lineage>
</organism>
<reference evidence="1" key="1">
    <citation type="submission" date="2021-08" db="EMBL/GenBank/DDBJ databases">
        <title>The first chromosome-level gecko genome reveals the dynamic sex chromosomes of Neotropical dwarf geckos (Sphaerodactylidae: Sphaerodactylus).</title>
        <authorList>
            <person name="Pinto B.J."/>
            <person name="Keating S.E."/>
            <person name="Gamble T."/>
        </authorList>
    </citation>
    <scope>NUCLEOTIDE SEQUENCE</scope>
    <source>
        <strain evidence="1">TG3544</strain>
    </source>
</reference>
<evidence type="ECO:0000313" key="1">
    <source>
        <dbReference type="EMBL" id="KAH7999192.1"/>
    </source>
</evidence>
<sequence>MLVYVTVFRMSRGPPGSIRGDYTVEVSINDYLDIYCPHYEIPFPMDRMEQCILYMVNYEGAIPVTIGQNGFKAGNVTGLIPLNTGMKFSERFQLFCLSRWG</sequence>
<name>A0ACB8F2B4_9SAUR</name>
<evidence type="ECO:0000313" key="2">
    <source>
        <dbReference type="Proteomes" id="UP000827872"/>
    </source>
</evidence>
<proteinExistence type="predicted"/>
<protein>
    <submittedName>
        <fullName evidence="1">Uncharacterized protein</fullName>
    </submittedName>
</protein>
<gene>
    <name evidence="1" type="ORF">K3G42_006235</name>
</gene>
<comment type="caution">
    <text evidence="1">The sequence shown here is derived from an EMBL/GenBank/DDBJ whole genome shotgun (WGS) entry which is preliminary data.</text>
</comment>